<dbReference type="InterPro" id="IPR000644">
    <property type="entry name" value="CBS_dom"/>
</dbReference>
<dbReference type="NCBIfam" id="TIGR00400">
    <property type="entry name" value="mgtE"/>
    <property type="match status" value="1"/>
</dbReference>
<dbReference type="SMART" id="SM00924">
    <property type="entry name" value="MgtE_N"/>
    <property type="match status" value="1"/>
</dbReference>
<dbReference type="SUPFAM" id="SSF158791">
    <property type="entry name" value="MgtE N-terminal domain-like"/>
    <property type="match status" value="1"/>
</dbReference>
<evidence type="ECO:0000256" key="9">
    <source>
        <dbReference type="RuleBase" id="RU362011"/>
    </source>
</evidence>
<dbReference type="InterPro" id="IPR036739">
    <property type="entry name" value="SLC41_membr_dom_sf"/>
</dbReference>
<dbReference type="PANTHER" id="PTHR43773">
    <property type="entry name" value="MAGNESIUM TRANSPORTER MGTE"/>
    <property type="match status" value="1"/>
</dbReference>
<dbReference type="Pfam" id="PF00571">
    <property type="entry name" value="CBS"/>
    <property type="match status" value="2"/>
</dbReference>
<reference evidence="11 12" key="1">
    <citation type="submission" date="2017-06" db="EMBL/GenBank/DDBJ databases">
        <authorList>
            <person name="Kim H.J."/>
            <person name="Triplett B.A."/>
        </authorList>
    </citation>
    <scope>NUCLEOTIDE SEQUENCE [LARGE SCALE GENOMIC DNA]</scope>
    <source>
        <strain evidence="11 12">13146</strain>
    </source>
</reference>
<accession>A0A246HQ32</accession>
<feature type="transmembrane region" description="Helical" evidence="9">
    <location>
        <begin position="429"/>
        <end position="452"/>
    </location>
</feature>
<comment type="subunit">
    <text evidence="9">Homodimer.</text>
</comment>
<proteinExistence type="inferred from homology"/>
<evidence type="ECO:0000256" key="3">
    <source>
        <dbReference type="ARBA" id="ARBA00022448"/>
    </source>
</evidence>
<dbReference type="InterPro" id="IPR006668">
    <property type="entry name" value="Mg_transptr_MgtE_intracell_dom"/>
</dbReference>
<keyword evidence="8" id="KW-0129">CBS domain</keyword>
<feature type="transmembrane region" description="Helical" evidence="9">
    <location>
        <begin position="395"/>
        <end position="417"/>
    </location>
</feature>
<comment type="function">
    <text evidence="9">Acts as a magnesium transporter.</text>
</comment>
<comment type="similarity">
    <text evidence="2 9">Belongs to the SLC41A transporter family.</text>
</comment>
<dbReference type="InterPro" id="IPR038076">
    <property type="entry name" value="MgtE_N_sf"/>
</dbReference>
<sequence length="460" mass="49739">MNREDLLFSIRTLSLSLDAAGFISIAATTHPSDLVDALDALSVDRTLPLLMMLEPPARADLFAHFAELRQDHLLAAMPREAVVQLFEHMPSDDRADLYNRLGDDAKQKLLPALTKVERDDILKMASYPEGTVGSATTSDYVWVSPEMTVAQALAHIRATALHSETVNILFVLDHTLRLRGTVALRDLVLANEHRTVASIMHEHPIAAKAHWPRLQAAELIRRYDLLALPVTNGGDRMIGIVTVDDAMDIEKEQDASQLARFGGTVSAHGNDLDVRSTPLKQMFRVRVFWLAILTCFGIVTSTFVAAQEELLSQVIVLAAFIAPIVDMGGNTGSQSATLVIRSMALGELKLSWRDVGFVIKRELPVAAALGISIAVLEATLAYFSKGVGMDVLLVVGSSMLVCTALGGIIGALLPFAARRIGADPATLSAPMITSVMDLIGVFIYFGFAYAFLGDLLVAAV</sequence>
<evidence type="ECO:0000313" key="12">
    <source>
        <dbReference type="Proteomes" id="UP000198157"/>
    </source>
</evidence>
<dbReference type="Pfam" id="PF01769">
    <property type="entry name" value="MgtE"/>
    <property type="match status" value="1"/>
</dbReference>
<name>A0A246HQ32_STEMA</name>
<dbReference type="GO" id="GO:0005886">
    <property type="term" value="C:plasma membrane"/>
    <property type="evidence" value="ECO:0007669"/>
    <property type="project" value="UniProtKB-SubCell"/>
</dbReference>
<keyword evidence="4 9" id="KW-0812">Transmembrane</keyword>
<keyword evidence="9" id="KW-0479">Metal-binding</keyword>
<dbReference type="PANTHER" id="PTHR43773:SF1">
    <property type="entry name" value="MAGNESIUM TRANSPORTER MGTE"/>
    <property type="match status" value="1"/>
</dbReference>
<organism evidence="11 12">
    <name type="scientific">Stenotrophomonas maltophilia</name>
    <name type="common">Pseudomonas maltophilia</name>
    <name type="synonym">Xanthomonas maltophilia</name>
    <dbReference type="NCBI Taxonomy" id="40324"/>
    <lineage>
        <taxon>Bacteria</taxon>
        <taxon>Pseudomonadati</taxon>
        <taxon>Pseudomonadota</taxon>
        <taxon>Gammaproteobacteria</taxon>
        <taxon>Lysobacterales</taxon>
        <taxon>Lysobacteraceae</taxon>
        <taxon>Stenotrophomonas</taxon>
        <taxon>Stenotrophomonas maltophilia group</taxon>
    </lineage>
</organism>
<dbReference type="InterPro" id="IPR006669">
    <property type="entry name" value="MgtE_transporter"/>
</dbReference>
<dbReference type="SMART" id="SM00116">
    <property type="entry name" value="CBS"/>
    <property type="match status" value="2"/>
</dbReference>
<dbReference type="InterPro" id="IPR006667">
    <property type="entry name" value="SLC41_membr_dom"/>
</dbReference>
<dbReference type="Pfam" id="PF03448">
    <property type="entry name" value="MgtE_N"/>
    <property type="match status" value="1"/>
</dbReference>
<dbReference type="Gene3D" id="1.25.60.10">
    <property type="entry name" value="MgtE N-terminal domain-like"/>
    <property type="match status" value="1"/>
</dbReference>
<evidence type="ECO:0000256" key="1">
    <source>
        <dbReference type="ARBA" id="ARBA00004141"/>
    </source>
</evidence>
<keyword evidence="6 9" id="KW-1133">Transmembrane helix</keyword>
<evidence type="ECO:0000259" key="10">
    <source>
        <dbReference type="PROSITE" id="PS51371"/>
    </source>
</evidence>
<dbReference type="AlphaFoldDB" id="A0A246HQ32"/>
<gene>
    <name evidence="11" type="primary">mgtE</name>
    <name evidence="11" type="ORF">CEE60_03665</name>
</gene>
<evidence type="ECO:0000256" key="7">
    <source>
        <dbReference type="ARBA" id="ARBA00023136"/>
    </source>
</evidence>
<dbReference type="EMBL" id="NIVS01000009">
    <property type="protein sequence ID" value="OWQ55911.1"/>
    <property type="molecule type" value="Genomic_DNA"/>
</dbReference>
<evidence type="ECO:0000256" key="2">
    <source>
        <dbReference type="ARBA" id="ARBA00009749"/>
    </source>
</evidence>
<comment type="subcellular location">
    <subcellularLocation>
        <location evidence="9">Cell membrane</location>
        <topology evidence="9">Multi-pass membrane protein</topology>
    </subcellularLocation>
    <subcellularLocation>
        <location evidence="1">Membrane</location>
        <topology evidence="1">Multi-pass membrane protein</topology>
    </subcellularLocation>
</comment>
<evidence type="ECO:0000256" key="8">
    <source>
        <dbReference type="PROSITE-ProRule" id="PRU00703"/>
    </source>
</evidence>
<dbReference type="GO" id="GO:0046872">
    <property type="term" value="F:metal ion binding"/>
    <property type="evidence" value="ECO:0007669"/>
    <property type="project" value="UniProtKB-KW"/>
</dbReference>
<dbReference type="Gene3D" id="3.10.580.10">
    <property type="entry name" value="CBS-domain"/>
    <property type="match status" value="1"/>
</dbReference>
<evidence type="ECO:0000256" key="4">
    <source>
        <dbReference type="ARBA" id="ARBA00022692"/>
    </source>
</evidence>
<keyword evidence="5 9" id="KW-0460">Magnesium</keyword>
<protein>
    <recommendedName>
        <fullName evidence="9">Magnesium transporter MgtE</fullName>
    </recommendedName>
</protein>
<feature type="domain" description="CBS" evidence="10">
    <location>
        <begin position="200"/>
        <end position="256"/>
    </location>
</feature>
<dbReference type="SUPFAM" id="SSF54631">
    <property type="entry name" value="CBS-domain pair"/>
    <property type="match status" value="1"/>
</dbReference>
<feature type="transmembrane region" description="Helical" evidence="9">
    <location>
        <begin position="285"/>
        <end position="304"/>
    </location>
</feature>
<dbReference type="Proteomes" id="UP000198157">
    <property type="component" value="Unassembled WGS sequence"/>
</dbReference>
<evidence type="ECO:0000256" key="6">
    <source>
        <dbReference type="ARBA" id="ARBA00022989"/>
    </source>
</evidence>
<dbReference type="SUPFAM" id="SSF161093">
    <property type="entry name" value="MgtE membrane domain-like"/>
    <property type="match status" value="1"/>
</dbReference>
<dbReference type="CDD" id="cd04606">
    <property type="entry name" value="CBS_pair_Mg_transporter"/>
    <property type="match status" value="1"/>
</dbReference>
<comment type="caution">
    <text evidence="11">The sequence shown here is derived from an EMBL/GenBank/DDBJ whole genome shotgun (WGS) entry which is preliminary data.</text>
</comment>
<dbReference type="OrthoDB" id="9790355at2"/>
<dbReference type="PROSITE" id="PS51371">
    <property type="entry name" value="CBS"/>
    <property type="match status" value="1"/>
</dbReference>
<evidence type="ECO:0000256" key="5">
    <source>
        <dbReference type="ARBA" id="ARBA00022842"/>
    </source>
</evidence>
<feature type="transmembrane region" description="Helical" evidence="9">
    <location>
        <begin position="363"/>
        <end position="383"/>
    </location>
</feature>
<evidence type="ECO:0000313" key="11">
    <source>
        <dbReference type="EMBL" id="OWQ55911.1"/>
    </source>
</evidence>
<keyword evidence="3 9" id="KW-0813">Transport</keyword>
<dbReference type="Gene3D" id="1.10.357.20">
    <property type="entry name" value="SLC41 divalent cation transporters, integral membrane domain"/>
    <property type="match status" value="1"/>
</dbReference>
<comment type="caution">
    <text evidence="9">Lacks conserved residue(s) required for the propagation of feature annotation.</text>
</comment>
<dbReference type="InterPro" id="IPR046342">
    <property type="entry name" value="CBS_dom_sf"/>
</dbReference>
<dbReference type="GO" id="GO:0015095">
    <property type="term" value="F:magnesium ion transmembrane transporter activity"/>
    <property type="evidence" value="ECO:0007669"/>
    <property type="project" value="UniProtKB-UniRule"/>
</dbReference>
<keyword evidence="9" id="KW-1003">Cell membrane</keyword>
<keyword evidence="7 9" id="KW-0472">Membrane</keyword>